<feature type="domain" description="Polysaccharide lyase family 8 central" evidence="4">
    <location>
        <begin position="430"/>
        <end position="686"/>
    </location>
</feature>
<reference evidence="7 8" key="1">
    <citation type="submission" date="2024-09" db="EMBL/GenBank/DDBJ databases">
        <authorList>
            <person name="Lee S.D."/>
        </authorList>
    </citation>
    <scope>NUCLEOTIDE SEQUENCE [LARGE SCALE GENOMIC DNA]</scope>
    <source>
        <strain evidence="7 8">N1-1</strain>
    </source>
</reference>
<dbReference type="InterPro" id="IPR003159">
    <property type="entry name" value="Lyase_8_central_dom"/>
</dbReference>
<evidence type="ECO:0000256" key="3">
    <source>
        <dbReference type="ARBA" id="ARBA00023239"/>
    </source>
</evidence>
<dbReference type="Gene3D" id="2.70.98.10">
    <property type="match status" value="1"/>
</dbReference>
<organism evidence="7 8">
    <name type="scientific">Streptacidiphilus alkalitolerans</name>
    <dbReference type="NCBI Taxonomy" id="3342712"/>
    <lineage>
        <taxon>Bacteria</taxon>
        <taxon>Bacillati</taxon>
        <taxon>Actinomycetota</taxon>
        <taxon>Actinomycetes</taxon>
        <taxon>Kitasatosporales</taxon>
        <taxon>Streptomycetaceae</taxon>
        <taxon>Streptacidiphilus</taxon>
    </lineage>
</organism>
<dbReference type="InterPro" id="IPR038970">
    <property type="entry name" value="Lyase_8"/>
</dbReference>
<dbReference type="Pfam" id="PF02884">
    <property type="entry name" value="Lyase_8_C"/>
    <property type="match status" value="1"/>
</dbReference>
<comment type="similarity">
    <text evidence="1">Belongs to the polysaccharide lyase 8 family.</text>
</comment>
<feature type="domain" description="Polysaccharide lyase family 8 C-terminal" evidence="5">
    <location>
        <begin position="701"/>
        <end position="780"/>
    </location>
</feature>
<dbReference type="RefSeq" id="WP_380516010.1">
    <property type="nucleotide sequence ID" value="NZ_JBHEZX010000018.1"/>
</dbReference>
<keyword evidence="3 7" id="KW-0456">Lyase</keyword>
<dbReference type="SUPFAM" id="SSF48230">
    <property type="entry name" value="Chondroitin AC/alginate lyase"/>
    <property type="match status" value="1"/>
</dbReference>
<evidence type="ECO:0000259" key="4">
    <source>
        <dbReference type="Pfam" id="PF02278"/>
    </source>
</evidence>
<comment type="caution">
    <text evidence="7">The sequence shown here is derived from an EMBL/GenBank/DDBJ whole genome shotgun (WGS) entry which is preliminary data.</text>
</comment>
<dbReference type="InterPro" id="IPR011071">
    <property type="entry name" value="Lyase_8-like_C"/>
</dbReference>
<evidence type="ECO:0000313" key="7">
    <source>
        <dbReference type="EMBL" id="MFC1413702.1"/>
    </source>
</evidence>
<dbReference type="Gene3D" id="1.50.10.100">
    <property type="entry name" value="Chondroitin AC/alginate lyase"/>
    <property type="match status" value="1"/>
</dbReference>
<dbReference type="InterPro" id="IPR004103">
    <property type="entry name" value="Lyase_8_C"/>
</dbReference>
<dbReference type="InterPro" id="IPR012970">
    <property type="entry name" value="Lyase_8_alpha_N"/>
</dbReference>
<name>A0ABV6VIX1_9ACTN</name>
<dbReference type="InterPro" id="IPR014718">
    <property type="entry name" value="GH-type_carb-bd"/>
</dbReference>
<dbReference type="GO" id="GO:0016829">
    <property type="term" value="F:lyase activity"/>
    <property type="evidence" value="ECO:0007669"/>
    <property type="project" value="UniProtKB-KW"/>
</dbReference>
<dbReference type="InterPro" id="IPR011013">
    <property type="entry name" value="Gal_mutarotase_sf_dom"/>
</dbReference>
<dbReference type="SUPFAM" id="SSF74650">
    <property type="entry name" value="Galactose mutarotase-like"/>
    <property type="match status" value="1"/>
</dbReference>
<dbReference type="Gene3D" id="2.60.220.10">
    <property type="entry name" value="Polysaccharide lyase family 8-like, C-terminal"/>
    <property type="match status" value="1"/>
</dbReference>
<accession>A0ABV6VIX1</accession>
<dbReference type="SUPFAM" id="SSF49863">
    <property type="entry name" value="Hyaluronate lyase-like, C-terminal domain"/>
    <property type="match status" value="1"/>
</dbReference>
<dbReference type="PANTHER" id="PTHR38481">
    <property type="entry name" value="HYALURONATE LYASE"/>
    <property type="match status" value="1"/>
</dbReference>
<keyword evidence="8" id="KW-1185">Reference proteome</keyword>
<dbReference type="Pfam" id="PF02278">
    <property type="entry name" value="Lyase_8"/>
    <property type="match status" value="1"/>
</dbReference>
<dbReference type="EMBL" id="JBHEZX010000018">
    <property type="protein sequence ID" value="MFC1413702.1"/>
    <property type="molecule type" value="Genomic_DNA"/>
</dbReference>
<evidence type="ECO:0000256" key="1">
    <source>
        <dbReference type="ARBA" id="ARBA00006699"/>
    </source>
</evidence>
<dbReference type="InterPro" id="IPR006311">
    <property type="entry name" value="TAT_signal"/>
</dbReference>
<dbReference type="Pfam" id="PF08124">
    <property type="entry name" value="Lyase_8_N"/>
    <property type="match status" value="1"/>
</dbReference>
<protein>
    <submittedName>
        <fullName evidence="7">Polysaccharide lyase 8 family protein</fullName>
    </submittedName>
</protein>
<evidence type="ECO:0000256" key="2">
    <source>
        <dbReference type="ARBA" id="ARBA00022729"/>
    </source>
</evidence>
<evidence type="ECO:0000259" key="6">
    <source>
        <dbReference type="Pfam" id="PF08124"/>
    </source>
</evidence>
<sequence length="829" mass="87288">MDDSTPLAAPLRRRHFLGAGAAVTGAALIGIGGAGSAEAATAPTATTPATPAATAPDAFDQLRGVWSDILTGGSAVDPTDPDYQSAIATIDAIAAAAIALYDTSANPPAVYTDLPFTHVENGSGTYYRLRDSSIAWATPGSAYYRSATLLAQILAGLQLIGATYYHPASPEVGNWYHWEIGAPQALVNALAILGDQVAPADLASYLATVAHFVPDPTHQQQGTVLTTGANRSDMCQITILRGILAKDGDLIALGRDKLSDIFPYVTTSDGYYRDGGYIQHGNIPYNGHYSYVLLNDLSQLSLLLNGSSWPVSDPNFAVILDSVDLTYAPFMYDGLVMDVVRGRFLGRQLETDHDAGHAITEAILRLIPVGSRVQQKRWKALVKGWIERETSAGIKASATPARMVLVKSVLDDPKVHAATQGPDHVQQPSIERAVHRRKGWGWAVSLSSSRIARFESLNGENLRGWHTGDGATYLYNRDNSHYTDVYWPTVDSTRLPGVTADTVPSAITAGNATLPPTTWSGGAVLDGTWGAVGLDLVPYGSPLRARKSWFCLDDCVVALGAGITGSSGHTVETTVENRNLHADGSNRLTVNGRTQPSAPGWSGSFPAKGWAHLEGVGGYILPAGAAGTATLRALREQRTGAWADVDNGPSTGGTTVPYTRTFATLWLDHGVDPSDGSYVYLLLPGANARDTAHRAAHPDVTVLANTTALQAVHAADARLTAANFFAAGALPSGGTEERSVSGLQISGLAVSGPASVLVTEQGERLTLAVSDPTCTQTSLTVTVSSRTHYRRGFSDDPGVKVVPGGGATVITVDLTQGLPGTTRTVRLSR</sequence>
<dbReference type="InterPro" id="IPR008929">
    <property type="entry name" value="Chondroitin_lyas"/>
</dbReference>
<gene>
    <name evidence="7" type="ORF">ACEZDG_31010</name>
</gene>
<evidence type="ECO:0000313" key="8">
    <source>
        <dbReference type="Proteomes" id="UP001592582"/>
    </source>
</evidence>
<dbReference type="Proteomes" id="UP001592582">
    <property type="component" value="Unassembled WGS sequence"/>
</dbReference>
<feature type="domain" description="Polysaccharide lyase 8 N-terminal alpha-helical" evidence="6">
    <location>
        <begin position="66"/>
        <end position="383"/>
    </location>
</feature>
<dbReference type="CDD" id="cd01083">
    <property type="entry name" value="GAG_Lyase"/>
    <property type="match status" value="1"/>
</dbReference>
<keyword evidence="2" id="KW-0732">Signal</keyword>
<evidence type="ECO:0000259" key="5">
    <source>
        <dbReference type="Pfam" id="PF02884"/>
    </source>
</evidence>
<proteinExistence type="inferred from homology"/>
<dbReference type="PANTHER" id="PTHR38481:SF1">
    <property type="entry name" value="HYALURONATE LYASE"/>
    <property type="match status" value="1"/>
</dbReference>
<dbReference type="PROSITE" id="PS51318">
    <property type="entry name" value="TAT"/>
    <property type="match status" value="1"/>
</dbReference>